<dbReference type="EMBL" id="JAMKPW020000042">
    <property type="protein sequence ID" value="KAK8196052.1"/>
    <property type="molecule type" value="Genomic_DNA"/>
</dbReference>
<accession>A0ACC3S4J7</accession>
<name>A0ACC3S4J7_9PEZI</name>
<gene>
    <name evidence="1" type="primary">uvi31</name>
    <name evidence="1" type="ORF">M8818_007204</name>
</gene>
<dbReference type="Proteomes" id="UP001320706">
    <property type="component" value="Unassembled WGS sequence"/>
</dbReference>
<reference evidence="1" key="1">
    <citation type="submission" date="2024-02" db="EMBL/GenBank/DDBJ databases">
        <title>Metagenome Assembled Genome of Zalaria obscura JY119.</title>
        <authorList>
            <person name="Vighnesh L."/>
            <person name="Jagadeeshwari U."/>
            <person name="Venkata Ramana C."/>
            <person name="Sasikala C."/>
        </authorList>
    </citation>
    <scope>NUCLEOTIDE SEQUENCE</scope>
    <source>
        <strain evidence="1">JY119</strain>
    </source>
</reference>
<protein>
    <submittedName>
        <fullName evidence="1">BolA domain UV induced protein Uvi31</fullName>
    </submittedName>
</protein>
<comment type="caution">
    <text evidence="1">The sequence shown here is derived from an EMBL/GenBank/DDBJ whole genome shotgun (WGS) entry which is preliminary data.</text>
</comment>
<keyword evidence="2" id="KW-1185">Reference proteome</keyword>
<evidence type="ECO:0000313" key="2">
    <source>
        <dbReference type="Proteomes" id="UP001320706"/>
    </source>
</evidence>
<sequence length="104" mass="11691">MASSNTPIEDLMRQKITEALKPSSLEIINDSHLHSHHKAMAGSTSKETHFRVNIVSEEFKSKMQPARHRMVYTLLKDEMAAVGGIHALQLKTRTPEEEAKANVK</sequence>
<organism evidence="1 2">
    <name type="scientific">Zalaria obscura</name>
    <dbReference type="NCBI Taxonomy" id="2024903"/>
    <lineage>
        <taxon>Eukaryota</taxon>
        <taxon>Fungi</taxon>
        <taxon>Dikarya</taxon>
        <taxon>Ascomycota</taxon>
        <taxon>Pezizomycotina</taxon>
        <taxon>Dothideomycetes</taxon>
        <taxon>Dothideomycetidae</taxon>
        <taxon>Dothideales</taxon>
        <taxon>Zalariaceae</taxon>
        <taxon>Zalaria</taxon>
    </lineage>
</organism>
<evidence type="ECO:0000313" key="1">
    <source>
        <dbReference type="EMBL" id="KAK8196052.1"/>
    </source>
</evidence>
<proteinExistence type="predicted"/>